<keyword evidence="2" id="KW-0413">Isomerase</keyword>
<accession>A0A7C5XK13</accession>
<dbReference type="PANTHER" id="PTHR12110:SF41">
    <property type="entry name" value="INOSOSE DEHYDRATASE"/>
    <property type="match status" value="1"/>
</dbReference>
<dbReference type="Gene3D" id="3.20.20.150">
    <property type="entry name" value="Divalent-metal-dependent TIM barrel enzymes"/>
    <property type="match status" value="1"/>
</dbReference>
<evidence type="ECO:0000259" key="1">
    <source>
        <dbReference type="Pfam" id="PF01261"/>
    </source>
</evidence>
<protein>
    <submittedName>
        <fullName evidence="2">Sugar phosphate isomerase/epimerase</fullName>
    </submittedName>
</protein>
<proteinExistence type="predicted"/>
<dbReference type="EMBL" id="DRZI01000156">
    <property type="protein sequence ID" value="HHP81744.1"/>
    <property type="molecule type" value="Genomic_DNA"/>
</dbReference>
<dbReference type="SUPFAM" id="SSF51658">
    <property type="entry name" value="Xylose isomerase-like"/>
    <property type="match status" value="1"/>
</dbReference>
<dbReference type="InterPro" id="IPR050312">
    <property type="entry name" value="IolE/XylAMocC-like"/>
</dbReference>
<name>A0A7C5XK13_9CREN</name>
<comment type="caution">
    <text evidence="2">The sequence shown here is derived from an EMBL/GenBank/DDBJ whole genome shotgun (WGS) entry which is preliminary data.</text>
</comment>
<sequence length="268" mass="31005">MDVLVFRIALQLYSLREDLQKRFNDVLREIADIGFEGVEFAGFYGRDPNELRETLYKIGLDVAGAHIPIQAFSESEIDKTISFNAVLGNRYLIIPGLPEEMRRTKNDWIRFSELLNNLAKKLSQYKMKIGYHNHAVEFIPVEDERPWDIVFNRTSTDVIMQLDIGNALSAQIENSDIIDVVKRYRGRAITVHAKEYSKKKAIELKDIHKGFEVVIGEGDVQWIDILKVLKDYGGTEWIIIEQEAYPYKPPIESIKRSFNNLRDILSIL</sequence>
<dbReference type="Pfam" id="PF01261">
    <property type="entry name" value="AP_endonuc_2"/>
    <property type="match status" value="1"/>
</dbReference>
<dbReference type="GO" id="GO:0016853">
    <property type="term" value="F:isomerase activity"/>
    <property type="evidence" value="ECO:0007669"/>
    <property type="project" value="UniProtKB-KW"/>
</dbReference>
<gene>
    <name evidence="2" type="ORF">ENM84_03675</name>
</gene>
<organism evidence="2">
    <name type="scientific">Ignisphaera aggregans</name>
    <dbReference type="NCBI Taxonomy" id="334771"/>
    <lineage>
        <taxon>Archaea</taxon>
        <taxon>Thermoproteota</taxon>
        <taxon>Thermoprotei</taxon>
        <taxon>Desulfurococcales</taxon>
        <taxon>Desulfurococcaceae</taxon>
        <taxon>Ignisphaera</taxon>
    </lineage>
</organism>
<dbReference type="InterPro" id="IPR013022">
    <property type="entry name" value="Xyl_isomerase-like_TIM-brl"/>
</dbReference>
<feature type="domain" description="Xylose isomerase-like TIM barrel" evidence="1">
    <location>
        <begin position="27"/>
        <end position="263"/>
    </location>
</feature>
<dbReference type="InterPro" id="IPR036237">
    <property type="entry name" value="Xyl_isomerase-like_sf"/>
</dbReference>
<evidence type="ECO:0000313" key="2">
    <source>
        <dbReference type="EMBL" id="HHP81744.1"/>
    </source>
</evidence>
<dbReference type="AlphaFoldDB" id="A0A7C5XK13"/>
<dbReference type="PANTHER" id="PTHR12110">
    <property type="entry name" value="HYDROXYPYRUVATE ISOMERASE"/>
    <property type="match status" value="1"/>
</dbReference>
<reference evidence="2" key="1">
    <citation type="journal article" date="2020" name="mSystems">
        <title>Genome- and Community-Level Interaction Insights into Carbon Utilization and Element Cycling Functions of Hydrothermarchaeota in Hydrothermal Sediment.</title>
        <authorList>
            <person name="Zhou Z."/>
            <person name="Liu Y."/>
            <person name="Xu W."/>
            <person name="Pan J."/>
            <person name="Luo Z.H."/>
            <person name="Li M."/>
        </authorList>
    </citation>
    <scope>NUCLEOTIDE SEQUENCE [LARGE SCALE GENOMIC DNA]</scope>
    <source>
        <strain evidence="2">SpSt-1121</strain>
    </source>
</reference>